<dbReference type="Proteomes" id="UP001236415">
    <property type="component" value="Chromosome"/>
</dbReference>
<gene>
    <name evidence="5" type="ORF">QPK24_14555</name>
</gene>
<dbReference type="RefSeq" id="WP_285742273.1">
    <property type="nucleotide sequence ID" value="NZ_CP127162.1"/>
</dbReference>
<evidence type="ECO:0000256" key="2">
    <source>
        <dbReference type="ARBA" id="ARBA00023125"/>
    </source>
</evidence>
<keyword evidence="6" id="KW-1185">Reference proteome</keyword>
<keyword evidence="2" id="KW-0238">DNA-binding</keyword>
<dbReference type="InterPro" id="IPR018060">
    <property type="entry name" value="HTH_AraC"/>
</dbReference>
<dbReference type="CDD" id="cd06986">
    <property type="entry name" value="cupin_MmsR-like_N"/>
    <property type="match status" value="1"/>
</dbReference>
<accession>A0ABY8WX76</accession>
<evidence type="ECO:0000313" key="5">
    <source>
        <dbReference type="EMBL" id="WIV17642.1"/>
    </source>
</evidence>
<dbReference type="InterPro" id="IPR018062">
    <property type="entry name" value="HTH_AraC-typ_CS"/>
</dbReference>
<dbReference type="Gene3D" id="2.60.120.280">
    <property type="entry name" value="Regulatory protein AraC"/>
    <property type="match status" value="1"/>
</dbReference>
<dbReference type="SUPFAM" id="SSF46689">
    <property type="entry name" value="Homeodomain-like"/>
    <property type="match status" value="2"/>
</dbReference>
<dbReference type="Pfam" id="PF12833">
    <property type="entry name" value="HTH_18"/>
    <property type="match status" value="1"/>
</dbReference>
<organism evidence="5 6">
    <name type="scientific">Paenibacillus polygoni</name>
    <dbReference type="NCBI Taxonomy" id="3050112"/>
    <lineage>
        <taxon>Bacteria</taxon>
        <taxon>Bacillati</taxon>
        <taxon>Bacillota</taxon>
        <taxon>Bacilli</taxon>
        <taxon>Bacillales</taxon>
        <taxon>Paenibacillaceae</taxon>
        <taxon>Paenibacillus</taxon>
    </lineage>
</organism>
<dbReference type="PROSITE" id="PS00041">
    <property type="entry name" value="HTH_ARAC_FAMILY_1"/>
    <property type="match status" value="1"/>
</dbReference>
<dbReference type="PANTHER" id="PTHR43280:SF28">
    <property type="entry name" value="HTH-TYPE TRANSCRIPTIONAL ACTIVATOR RHAS"/>
    <property type="match status" value="1"/>
</dbReference>
<dbReference type="SUPFAM" id="SSF51215">
    <property type="entry name" value="Regulatory protein AraC"/>
    <property type="match status" value="1"/>
</dbReference>
<proteinExistence type="predicted"/>
<dbReference type="InterPro" id="IPR003313">
    <property type="entry name" value="AraC-bd"/>
</dbReference>
<evidence type="ECO:0000256" key="3">
    <source>
        <dbReference type="ARBA" id="ARBA00023163"/>
    </source>
</evidence>
<dbReference type="PANTHER" id="PTHR43280">
    <property type="entry name" value="ARAC-FAMILY TRANSCRIPTIONAL REGULATOR"/>
    <property type="match status" value="1"/>
</dbReference>
<feature type="domain" description="HTH araC/xylS-type" evidence="4">
    <location>
        <begin position="177"/>
        <end position="276"/>
    </location>
</feature>
<dbReference type="PROSITE" id="PS01124">
    <property type="entry name" value="HTH_ARAC_FAMILY_2"/>
    <property type="match status" value="1"/>
</dbReference>
<name>A0ABY8WX76_9BACL</name>
<dbReference type="EMBL" id="CP127162">
    <property type="protein sequence ID" value="WIV17642.1"/>
    <property type="molecule type" value="Genomic_DNA"/>
</dbReference>
<evidence type="ECO:0000313" key="6">
    <source>
        <dbReference type="Proteomes" id="UP001236415"/>
    </source>
</evidence>
<reference evidence="5 6" key="1">
    <citation type="submission" date="2023-06" db="EMBL/GenBank/DDBJ databases">
        <title>Paenibacillus polygonum sp. nov., an endophytic bacterium, isolated from Polygonum lapathifolium L. in Nanji Wetland National Nature Reserve, South of Poyang Lake, Jiangxi Province, China.</title>
        <authorList>
            <person name="Yu Z."/>
        </authorList>
    </citation>
    <scope>NUCLEOTIDE SEQUENCE [LARGE SCALE GENOMIC DNA]</scope>
    <source>
        <strain evidence="5 6">C31</strain>
    </source>
</reference>
<keyword evidence="1" id="KW-0805">Transcription regulation</keyword>
<sequence>MERQSHLVTITDQQFFCYPESVGMFSNTPKHSVTRGKGALNNFNIHFVAAGKGYVEMEGAVYELEAGDAFLYFPLQEQRYYSSTSEPWDIRWVHFYGSSSLTDYMLGRGFQDHRIWTLRQPEGWKKAHLHLLTEAENHKMLNPTILSTLTYAVITEFVHQAEAHTKSRTGRSTDRITKLLPKIQKEAASPFILEDWAEEAGVSVHYFCKLFKKAMQMTPMDFITQCRIQMAKQALLEHTDRTIGQIASETGYPSASYFNRRFLEHEGMTPTEYRRLFGK</sequence>
<evidence type="ECO:0000259" key="4">
    <source>
        <dbReference type="PROSITE" id="PS01124"/>
    </source>
</evidence>
<dbReference type="SMART" id="SM00342">
    <property type="entry name" value="HTH_ARAC"/>
    <property type="match status" value="1"/>
</dbReference>
<dbReference type="Pfam" id="PF02311">
    <property type="entry name" value="AraC_binding"/>
    <property type="match status" value="1"/>
</dbReference>
<keyword evidence="3" id="KW-0804">Transcription</keyword>
<dbReference type="InterPro" id="IPR020449">
    <property type="entry name" value="Tscrpt_reg_AraC-type_HTH"/>
</dbReference>
<dbReference type="InterPro" id="IPR009057">
    <property type="entry name" value="Homeodomain-like_sf"/>
</dbReference>
<dbReference type="PRINTS" id="PR00032">
    <property type="entry name" value="HTHARAC"/>
</dbReference>
<dbReference type="Gene3D" id="1.10.10.60">
    <property type="entry name" value="Homeodomain-like"/>
    <property type="match status" value="2"/>
</dbReference>
<evidence type="ECO:0000256" key="1">
    <source>
        <dbReference type="ARBA" id="ARBA00023015"/>
    </source>
</evidence>
<dbReference type="InterPro" id="IPR037923">
    <property type="entry name" value="HTH-like"/>
</dbReference>
<protein>
    <submittedName>
        <fullName evidence="5">Helix-turn-helix domain-containing protein</fullName>
    </submittedName>
</protein>